<feature type="non-terminal residue" evidence="2">
    <location>
        <position position="1"/>
    </location>
</feature>
<evidence type="ECO:0000313" key="3">
    <source>
        <dbReference type="Proteomes" id="UP000837857"/>
    </source>
</evidence>
<evidence type="ECO:0000313" key="2">
    <source>
        <dbReference type="EMBL" id="CAH2045824.1"/>
    </source>
</evidence>
<accession>A0ABN8I106</accession>
<dbReference type="EMBL" id="OW152828">
    <property type="protein sequence ID" value="CAH2045824.1"/>
    <property type="molecule type" value="Genomic_DNA"/>
</dbReference>
<reference evidence="2" key="1">
    <citation type="submission" date="2022-03" db="EMBL/GenBank/DDBJ databases">
        <authorList>
            <person name="Martin H S."/>
        </authorList>
    </citation>
    <scope>NUCLEOTIDE SEQUENCE</scope>
</reference>
<organism evidence="2 3">
    <name type="scientific">Iphiclides podalirius</name>
    <name type="common">scarce swallowtail</name>
    <dbReference type="NCBI Taxonomy" id="110791"/>
    <lineage>
        <taxon>Eukaryota</taxon>
        <taxon>Metazoa</taxon>
        <taxon>Ecdysozoa</taxon>
        <taxon>Arthropoda</taxon>
        <taxon>Hexapoda</taxon>
        <taxon>Insecta</taxon>
        <taxon>Pterygota</taxon>
        <taxon>Neoptera</taxon>
        <taxon>Endopterygota</taxon>
        <taxon>Lepidoptera</taxon>
        <taxon>Glossata</taxon>
        <taxon>Ditrysia</taxon>
        <taxon>Papilionoidea</taxon>
        <taxon>Papilionidae</taxon>
        <taxon>Papilioninae</taxon>
        <taxon>Iphiclides</taxon>
    </lineage>
</organism>
<name>A0ABN8I106_9NEOP</name>
<protein>
    <submittedName>
        <fullName evidence="2">Uncharacterized protein</fullName>
    </submittedName>
</protein>
<dbReference type="Proteomes" id="UP000837857">
    <property type="component" value="Chromosome 16"/>
</dbReference>
<gene>
    <name evidence="2" type="ORF">IPOD504_LOCUS5244</name>
</gene>
<proteinExistence type="predicted"/>
<keyword evidence="3" id="KW-1185">Reference proteome</keyword>
<sequence>MGVVSPPIVETSRSVRRRTANRTTTPYNLTRRVRCDSGTTGPLCSAGRSDGAKTPTLSSRRAGYVTARERRRKWTPR</sequence>
<evidence type="ECO:0000256" key="1">
    <source>
        <dbReference type="SAM" id="MobiDB-lite"/>
    </source>
</evidence>
<feature type="region of interest" description="Disordered" evidence="1">
    <location>
        <begin position="1"/>
        <end position="77"/>
    </location>
</feature>